<evidence type="ECO:0000313" key="2">
    <source>
        <dbReference type="EMBL" id="PIN97359.1"/>
    </source>
</evidence>
<evidence type="ECO:0000313" key="3">
    <source>
        <dbReference type="Proteomes" id="UP000228934"/>
    </source>
</evidence>
<proteinExistence type="predicted"/>
<name>A0A2G9P263_AQUCT</name>
<reference evidence="3" key="1">
    <citation type="journal article" date="2017" name="Nat. Commun.">
        <title>The North American bullfrog draft genome provides insight into hormonal regulation of long noncoding RNA.</title>
        <authorList>
            <person name="Hammond S.A."/>
            <person name="Warren R.L."/>
            <person name="Vandervalk B.P."/>
            <person name="Kucuk E."/>
            <person name="Khan H."/>
            <person name="Gibb E.A."/>
            <person name="Pandoh P."/>
            <person name="Kirk H."/>
            <person name="Zhao Y."/>
            <person name="Jones M."/>
            <person name="Mungall A.J."/>
            <person name="Coope R."/>
            <person name="Pleasance S."/>
            <person name="Moore R.A."/>
            <person name="Holt R.A."/>
            <person name="Round J.M."/>
            <person name="Ohora S."/>
            <person name="Walle B.V."/>
            <person name="Veldhoen N."/>
            <person name="Helbing C.C."/>
            <person name="Birol I."/>
        </authorList>
    </citation>
    <scope>NUCLEOTIDE SEQUENCE [LARGE SCALE GENOMIC DNA]</scope>
</reference>
<feature type="compositionally biased region" description="Basic and acidic residues" evidence="1">
    <location>
        <begin position="59"/>
        <end position="69"/>
    </location>
</feature>
<protein>
    <submittedName>
        <fullName evidence="2">Uncharacterized protein</fullName>
    </submittedName>
</protein>
<evidence type="ECO:0000256" key="1">
    <source>
        <dbReference type="SAM" id="MobiDB-lite"/>
    </source>
</evidence>
<dbReference type="AlphaFoldDB" id="A0A2G9P263"/>
<keyword evidence="3" id="KW-1185">Reference proteome</keyword>
<gene>
    <name evidence="2" type="ORF">AB205_0140630</name>
</gene>
<organism evidence="2 3">
    <name type="scientific">Aquarana catesbeiana</name>
    <name type="common">American bullfrog</name>
    <name type="synonym">Rana catesbeiana</name>
    <dbReference type="NCBI Taxonomy" id="8400"/>
    <lineage>
        <taxon>Eukaryota</taxon>
        <taxon>Metazoa</taxon>
        <taxon>Chordata</taxon>
        <taxon>Craniata</taxon>
        <taxon>Vertebrata</taxon>
        <taxon>Euteleostomi</taxon>
        <taxon>Amphibia</taxon>
        <taxon>Batrachia</taxon>
        <taxon>Anura</taxon>
        <taxon>Neobatrachia</taxon>
        <taxon>Ranoidea</taxon>
        <taxon>Ranidae</taxon>
        <taxon>Aquarana</taxon>
    </lineage>
</organism>
<sequence length="174" mass="19693">MFESNMSSTRTRSSSLFLISVSTPHNILTIKPILDIGIIHAVGVPNQSGSTLITLGKEQRLRKYEDTRDPPPPPEEGEQSSQPEDVEEGEVVEIVTTAGDVQVVVPKSSDFISDSAQWMIQEIMFCSQDLDIIKEKNRVIEQRLKNMIDVLGRIEILKRFLEFFFFLINILSKV</sequence>
<accession>A0A2G9P263</accession>
<feature type="region of interest" description="Disordered" evidence="1">
    <location>
        <begin position="59"/>
        <end position="89"/>
    </location>
</feature>
<dbReference type="EMBL" id="KV923366">
    <property type="protein sequence ID" value="PIN97359.1"/>
    <property type="molecule type" value="Genomic_DNA"/>
</dbReference>
<dbReference type="Proteomes" id="UP000228934">
    <property type="component" value="Unassembled WGS sequence"/>
</dbReference>